<keyword evidence="1" id="KW-0472">Membrane</keyword>
<dbReference type="Proteomes" id="UP000823674">
    <property type="component" value="Chromosome A07"/>
</dbReference>
<evidence type="ECO:0000313" key="3">
    <source>
        <dbReference type="Proteomes" id="UP000823674"/>
    </source>
</evidence>
<feature type="transmembrane region" description="Helical" evidence="1">
    <location>
        <begin position="16"/>
        <end position="40"/>
    </location>
</feature>
<keyword evidence="1" id="KW-0812">Transmembrane</keyword>
<dbReference type="EMBL" id="JADBGQ010000009">
    <property type="protein sequence ID" value="KAG5377704.1"/>
    <property type="molecule type" value="Genomic_DNA"/>
</dbReference>
<comment type="caution">
    <text evidence="2">The sequence shown here is derived from an EMBL/GenBank/DDBJ whole genome shotgun (WGS) entry which is preliminary data.</text>
</comment>
<accession>A0ABQ7KTW2</accession>
<sequence length="107" mass="12087">MSLHYDSGSLDENQSFLVLGFVSISICVGVLLYCIIRLIYNYSYNTQFPVPNVSTRDIELGGKFHTCAWESRVKYAIYVGMDSIYIVYVGGMQTPVQIVVEILFSIL</sequence>
<organism evidence="2 3">
    <name type="scientific">Brassica rapa subsp. trilocularis</name>
    <dbReference type="NCBI Taxonomy" id="1813537"/>
    <lineage>
        <taxon>Eukaryota</taxon>
        <taxon>Viridiplantae</taxon>
        <taxon>Streptophyta</taxon>
        <taxon>Embryophyta</taxon>
        <taxon>Tracheophyta</taxon>
        <taxon>Spermatophyta</taxon>
        <taxon>Magnoliopsida</taxon>
        <taxon>eudicotyledons</taxon>
        <taxon>Gunneridae</taxon>
        <taxon>Pentapetalae</taxon>
        <taxon>rosids</taxon>
        <taxon>malvids</taxon>
        <taxon>Brassicales</taxon>
        <taxon>Brassicaceae</taxon>
        <taxon>Brassiceae</taxon>
        <taxon>Brassica</taxon>
    </lineage>
</organism>
<evidence type="ECO:0000313" key="2">
    <source>
        <dbReference type="EMBL" id="KAG5377704.1"/>
    </source>
</evidence>
<keyword evidence="1" id="KW-1133">Transmembrane helix</keyword>
<name>A0ABQ7KTW2_BRACM</name>
<protein>
    <submittedName>
        <fullName evidence="2">Uncharacterized protein</fullName>
    </submittedName>
</protein>
<proteinExistence type="predicted"/>
<reference evidence="2 3" key="1">
    <citation type="submission" date="2021-03" db="EMBL/GenBank/DDBJ databases">
        <authorList>
            <person name="King G.J."/>
            <person name="Bancroft I."/>
            <person name="Baten A."/>
            <person name="Bloomfield J."/>
            <person name="Borpatragohain P."/>
            <person name="He Z."/>
            <person name="Irish N."/>
            <person name="Irwin J."/>
            <person name="Liu K."/>
            <person name="Mauleon R.P."/>
            <person name="Moore J."/>
            <person name="Morris R."/>
            <person name="Ostergaard L."/>
            <person name="Wang B."/>
            <person name="Wells R."/>
        </authorList>
    </citation>
    <scope>NUCLEOTIDE SEQUENCE [LARGE SCALE GENOMIC DNA]</scope>
    <source>
        <strain evidence="2">R-o-18</strain>
        <tissue evidence="2">Leaf</tissue>
    </source>
</reference>
<evidence type="ECO:0000256" key="1">
    <source>
        <dbReference type="SAM" id="Phobius"/>
    </source>
</evidence>
<gene>
    <name evidence="2" type="primary">A07p007320.1_BraROA</name>
    <name evidence="2" type="ORF">IGI04_025546</name>
</gene>
<keyword evidence="3" id="KW-1185">Reference proteome</keyword>